<protein>
    <submittedName>
        <fullName evidence="2">Uncharacterized protein</fullName>
    </submittedName>
</protein>
<feature type="non-terminal residue" evidence="2">
    <location>
        <position position="167"/>
    </location>
</feature>
<dbReference type="EMBL" id="GL768313">
    <property type="protein sequence ID" value="EFZ11518.1"/>
    <property type="molecule type" value="Genomic_DNA"/>
</dbReference>
<sequence>MPTDHSPPCGPPGESSTTTTINQQDSEFSRYSDWESAWASYVRWKVPGTASDGRLYSGTAECVLRRDGPKAMLQAPYDGPYIVIRQGEKTFVVRVHSEEPAYILAGDRQSDGTPNSTVIEPRQDECTRSIPSAEDDTPVPREQSAKVTRSGRRVRFPDRFQAGLSRQ</sequence>
<accession>E9J6N3</accession>
<reference evidence="2" key="1">
    <citation type="journal article" date="2011" name="Proc. Natl. Acad. Sci. U.S.A.">
        <title>The genome of the fire ant Solenopsis invicta.</title>
        <authorList>
            <person name="Wurm Y."/>
            <person name="Wang J."/>
            <person name="Riba-Grognuz O."/>
            <person name="Corona M."/>
            <person name="Nygaard S."/>
            <person name="Hunt B.G."/>
            <person name="Ingram K.K."/>
            <person name="Falquet L."/>
            <person name="Nipitwattanaphon M."/>
            <person name="Gotzek D."/>
            <person name="Dijkstra M.B."/>
            <person name="Oettler J."/>
            <person name="Comtesse F."/>
            <person name="Shih C.J."/>
            <person name="Wu W.J."/>
            <person name="Yang C.C."/>
            <person name="Thomas J."/>
            <person name="Beaudoing E."/>
            <person name="Pradervand S."/>
            <person name="Flegel V."/>
            <person name="Cook E.D."/>
            <person name="Fabbretti R."/>
            <person name="Stockinger H."/>
            <person name="Long L."/>
            <person name="Farmerie W.G."/>
            <person name="Oakey J."/>
            <person name="Boomsma J.J."/>
            <person name="Pamilo P."/>
            <person name="Yi S.V."/>
            <person name="Heinze J."/>
            <person name="Goodisman M.A."/>
            <person name="Farinelli L."/>
            <person name="Harshman K."/>
            <person name="Hulo N."/>
            <person name="Cerutti L."/>
            <person name="Xenarios I."/>
            <person name="Shoemaker D."/>
            <person name="Keller L."/>
        </authorList>
    </citation>
    <scope>NUCLEOTIDE SEQUENCE [LARGE SCALE GENOMIC DNA]</scope>
</reference>
<feature type="region of interest" description="Disordered" evidence="1">
    <location>
        <begin position="1"/>
        <end position="27"/>
    </location>
</feature>
<gene>
    <name evidence="2" type="ORF">SINV_05138</name>
</gene>
<feature type="compositionally biased region" description="Polar residues" evidence="1">
    <location>
        <begin position="14"/>
        <end position="26"/>
    </location>
</feature>
<organism>
    <name type="scientific">Solenopsis invicta</name>
    <name type="common">Red imported fire ant</name>
    <name type="synonym">Solenopsis wagneri</name>
    <dbReference type="NCBI Taxonomy" id="13686"/>
    <lineage>
        <taxon>Eukaryota</taxon>
        <taxon>Metazoa</taxon>
        <taxon>Ecdysozoa</taxon>
        <taxon>Arthropoda</taxon>
        <taxon>Hexapoda</taxon>
        <taxon>Insecta</taxon>
        <taxon>Pterygota</taxon>
        <taxon>Neoptera</taxon>
        <taxon>Endopterygota</taxon>
        <taxon>Hymenoptera</taxon>
        <taxon>Apocrita</taxon>
        <taxon>Aculeata</taxon>
        <taxon>Formicoidea</taxon>
        <taxon>Formicidae</taxon>
        <taxon>Myrmicinae</taxon>
        <taxon>Solenopsis</taxon>
    </lineage>
</organism>
<evidence type="ECO:0000313" key="2">
    <source>
        <dbReference type="EMBL" id="EFZ11518.1"/>
    </source>
</evidence>
<evidence type="ECO:0000256" key="1">
    <source>
        <dbReference type="SAM" id="MobiDB-lite"/>
    </source>
</evidence>
<dbReference type="HOGENOM" id="CLU_1596571_0_0_1"/>
<name>E9J6N3_SOLIN</name>
<feature type="region of interest" description="Disordered" evidence="1">
    <location>
        <begin position="106"/>
        <end position="167"/>
    </location>
</feature>
<proteinExistence type="predicted"/>
<dbReference type="AlphaFoldDB" id="E9J6N3"/>